<evidence type="ECO:0000256" key="1">
    <source>
        <dbReference type="SAM" id="Phobius"/>
    </source>
</evidence>
<accession>A0A8H5BA33</accession>
<proteinExistence type="predicted"/>
<dbReference type="AlphaFoldDB" id="A0A8H5BA33"/>
<keyword evidence="1" id="KW-0812">Transmembrane</keyword>
<keyword evidence="1" id="KW-1133">Transmembrane helix</keyword>
<keyword evidence="1" id="KW-0472">Membrane</keyword>
<evidence type="ECO:0000313" key="3">
    <source>
        <dbReference type="Proteomes" id="UP000567179"/>
    </source>
</evidence>
<comment type="caution">
    <text evidence="2">The sequence shown here is derived from an EMBL/GenBank/DDBJ whole genome shotgun (WGS) entry which is preliminary data.</text>
</comment>
<organism evidence="2 3">
    <name type="scientific">Psilocybe cf. subviscida</name>
    <dbReference type="NCBI Taxonomy" id="2480587"/>
    <lineage>
        <taxon>Eukaryota</taxon>
        <taxon>Fungi</taxon>
        <taxon>Dikarya</taxon>
        <taxon>Basidiomycota</taxon>
        <taxon>Agaricomycotina</taxon>
        <taxon>Agaricomycetes</taxon>
        <taxon>Agaricomycetidae</taxon>
        <taxon>Agaricales</taxon>
        <taxon>Agaricineae</taxon>
        <taxon>Strophariaceae</taxon>
        <taxon>Psilocybe</taxon>
    </lineage>
</organism>
<dbReference type="EMBL" id="JAACJJ010000029">
    <property type="protein sequence ID" value="KAF5319425.1"/>
    <property type="molecule type" value="Genomic_DNA"/>
</dbReference>
<sequence>MLLSKSSESFAYASAAIRYISSHDRHPDTSLNNLLVLSPDCAYEAYAELDLLYHHILESIDPRTRYIVLKILCLYCSRFMGYIHWIGILFGEKTSTLELALVKMSSVIQFEWQSGRFPIYHTSFGDFLRDKVCSGGLYVYSSDVATPVAAALMSRIWVPPVIFSQDDHLLTDITGMIEDFDAIAVDMKIHILRAFIASPFPITLAMYRMLVFRIFFAKIDRGSQSKDHPAALTQLFLGAFEHLAMWLEDIKALENKNAVGVQDIESAIQQNGVLQRELSK</sequence>
<protein>
    <submittedName>
        <fullName evidence="2">Uncharacterized protein</fullName>
    </submittedName>
</protein>
<reference evidence="2 3" key="1">
    <citation type="journal article" date="2020" name="ISME J.">
        <title>Uncovering the hidden diversity of litter-decomposition mechanisms in mushroom-forming fungi.</title>
        <authorList>
            <person name="Floudas D."/>
            <person name="Bentzer J."/>
            <person name="Ahren D."/>
            <person name="Johansson T."/>
            <person name="Persson P."/>
            <person name="Tunlid A."/>
        </authorList>
    </citation>
    <scope>NUCLEOTIDE SEQUENCE [LARGE SCALE GENOMIC DNA]</scope>
    <source>
        <strain evidence="2 3">CBS 101986</strain>
    </source>
</reference>
<name>A0A8H5BA33_9AGAR</name>
<dbReference type="Proteomes" id="UP000567179">
    <property type="component" value="Unassembled WGS sequence"/>
</dbReference>
<gene>
    <name evidence="2" type="ORF">D9619_008795</name>
</gene>
<evidence type="ECO:0000313" key="2">
    <source>
        <dbReference type="EMBL" id="KAF5319425.1"/>
    </source>
</evidence>
<keyword evidence="3" id="KW-1185">Reference proteome</keyword>
<feature type="transmembrane region" description="Helical" evidence="1">
    <location>
        <begin position="194"/>
        <end position="216"/>
    </location>
</feature>